<organism evidence="1 2">
    <name type="scientific">Phytophthora fragariae</name>
    <dbReference type="NCBI Taxonomy" id="53985"/>
    <lineage>
        <taxon>Eukaryota</taxon>
        <taxon>Sar</taxon>
        <taxon>Stramenopiles</taxon>
        <taxon>Oomycota</taxon>
        <taxon>Peronosporomycetes</taxon>
        <taxon>Peronosporales</taxon>
        <taxon>Peronosporaceae</taxon>
        <taxon>Phytophthora</taxon>
    </lineage>
</organism>
<gene>
    <name evidence="1" type="ORF">PF002_g28394</name>
</gene>
<proteinExistence type="predicted"/>
<evidence type="ECO:0000313" key="1">
    <source>
        <dbReference type="EMBL" id="KAE9177222.1"/>
    </source>
</evidence>
<evidence type="ECO:0000313" key="2">
    <source>
        <dbReference type="Proteomes" id="UP000440367"/>
    </source>
</evidence>
<dbReference type="AlphaFoldDB" id="A0A6A3W780"/>
<name>A0A6A3W780_9STRA</name>
<sequence length="213" mass="23578">MVSRVILCCDDYSTRVLAFWGSHVPRRVLVAEPMEEAGPEAAVRLRARTTAPGDIVQKTTWIIPYWGAMADCGQLQGRAFGRYVRSCGTVYTAAASACKKSRRFGGFISRWALVLICKLHDCQQLPEVVCIYELDTTTAGLHQFSHAHWRPHLRHTPPASSGIRNGHTYWGIFAIASLYELSRMHLRFANALDDTTLGGSVFISIAALGSLIL</sequence>
<dbReference type="Proteomes" id="UP000440367">
    <property type="component" value="Unassembled WGS sequence"/>
</dbReference>
<dbReference type="EMBL" id="QXGD01003480">
    <property type="protein sequence ID" value="KAE9177222.1"/>
    <property type="molecule type" value="Genomic_DNA"/>
</dbReference>
<comment type="caution">
    <text evidence="1">The sequence shown here is derived from an EMBL/GenBank/DDBJ whole genome shotgun (WGS) entry which is preliminary data.</text>
</comment>
<reference evidence="1 2" key="1">
    <citation type="submission" date="2018-08" db="EMBL/GenBank/DDBJ databases">
        <title>Genomic investigation of the strawberry pathogen Phytophthora fragariae indicates pathogenicity is determined by transcriptional variation in three key races.</title>
        <authorList>
            <person name="Adams T.M."/>
            <person name="Armitage A.D."/>
            <person name="Sobczyk M.K."/>
            <person name="Bates H.J."/>
            <person name="Dunwell J.M."/>
            <person name="Nellist C.F."/>
            <person name="Harrison R.J."/>
        </authorList>
    </citation>
    <scope>NUCLEOTIDE SEQUENCE [LARGE SCALE GENOMIC DNA]</scope>
    <source>
        <strain evidence="1 2">BC-1</strain>
    </source>
</reference>
<protein>
    <submittedName>
        <fullName evidence="1">Uncharacterized protein</fullName>
    </submittedName>
</protein>
<accession>A0A6A3W780</accession>